<dbReference type="Gene3D" id="3.40.50.300">
    <property type="entry name" value="P-loop containing nucleotide triphosphate hydrolases"/>
    <property type="match status" value="1"/>
</dbReference>
<dbReference type="Pfam" id="PF17109">
    <property type="entry name" value="Goodbye"/>
    <property type="match status" value="1"/>
</dbReference>
<gene>
    <name evidence="5" type="ORF">BHQ10_002482</name>
</gene>
<evidence type="ECO:0000259" key="4">
    <source>
        <dbReference type="Pfam" id="PF24883"/>
    </source>
</evidence>
<evidence type="ECO:0008006" key="7">
    <source>
        <dbReference type="Google" id="ProtNLM"/>
    </source>
</evidence>
<accession>A0A364KSD6</accession>
<dbReference type="PANTHER" id="PTHR10039:SF17">
    <property type="entry name" value="FUNGAL STAND N-TERMINAL GOODBYE DOMAIN-CONTAINING PROTEIN-RELATED"/>
    <property type="match status" value="1"/>
</dbReference>
<organism evidence="5 6">
    <name type="scientific">Talaromyces amestolkiae</name>
    <dbReference type="NCBI Taxonomy" id="1196081"/>
    <lineage>
        <taxon>Eukaryota</taxon>
        <taxon>Fungi</taxon>
        <taxon>Dikarya</taxon>
        <taxon>Ascomycota</taxon>
        <taxon>Pezizomycotina</taxon>
        <taxon>Eurotiomycetes</taxon>
        <taxon>Eurotiomycetidae</taxon>
        <taxon>Eurotiales</taxon>
        <taxon>Trichocomaceae</taxon>
        <taxon>Talaromyces</taxon>
        <taxon>Talaromyces sect. Talaromyces</taxon>
    </lineage>
</organism>
<evidence type="ECO:0000313" key="6">
    <source>
        <dbReference type="Proteomes" id="UP000249363"/>
    </source>
</evidence>
<keyword evidence="1" id="KW-0677">Repeat</keyword>
<dbReference type="SUPFAM" id="SSF52540">
    <property type="entry name" value="P-loop containing nucleoside triphosphate hydrolases"/>
    <property type="match status" value="1"/>
</dbReference>
<dbReference type="PROSITE" id="PS50005">
    <property type="entry name" value="TPR"/>
    <property type="match status" value="1"/>
</dbReference>
<sequence length="1450" mass="164777">MADLTGSDDYNLQAAWDTVCRSFAKTTSVDLTATPKYTIDQVLDQIRQKQDDDEQRNAKYKVAKDVISKTLSCIEVLGGIAAQGASMVFGPSALCFNAVSYLIQTGAKFKGIFSSLAELFKRISDVLERCKIYLRMPPEDVDRSLRRIINDELVCFVEVCALSMKVLKGHKILIALKVFAFNSDEGVTGQLNRLAELVERESQMRGTLGFESQKNSEKNIIETRDGTKKINVGVDKLLELQQKTEDGITGNKQLQDVDTYLDNPSESFAKMRGKYRDLRSRKVDGSGQWLRNDLAYTEWASCEEDSPLDVLCISGSEGCGKSYLFTEVIRDLQERISNATDNLSRKSIAYYFFEQGSPSRGAGQFTPNDTPSLVKVLKTVAYQLASHDPVYRKELASSAKSLEANQVTQLWNALFGKSYRGDSTFYILLDGAERIVLEDLKQLLNVLADLQKISDTMGRFRLRILFSARDETVEQITNRLNEGISTINVSSKNKDDIELFINDRLGSIDILSSGSSLVEALKKEILEGLLKEAHGDFVNIGLLLNEIGEKQRPGEIRDVISRSGEKRSNTIAREIERLNQTLGEDNISDLNELLLWVMNARCPLRLYELEAVLYVKNGEPSLRPLVDEINGRFSALLRIEGEIDLKTKSVPPTATVSLVSNSIEEYFRLKAATEETEADDGQLEWNTTGDVLESEVKIVRRFLELVCEPKLFKKFEFEAFFERKLTKKTARLGVDTDTAHMRIIMACLRAVSEKTDESSPLVDYATFYFEDHLRLIDLSLIQPQIKAIVGPQLVKMFTDENIFRLRWTESRLSMRRSWIYEDDCVDVVLKWLQDSSVTKKLPEKDRAWVKSLSSKSQPDADLLEHIAKFMAHKWLQAGDWDYTELFYWLNAYLNKIANRKDPNVERETKDLESKKITASRIYEIADWGRQRLGLDSLGYEETRNVAKTLREFGKLDDAVETFKRASSLQEDNWGARMGLARAYDYQGQYALALETLEALKASIECGKSKPSDPKYYLHPITQHLAEVNEKVGNAEKAWDIYESILQEHPDDYDTAYAMTLLLHGKGNYKQLVEFLEGLKDSTDEITGLDRRTQMFHAYFWNSDFHGTIAAAGNSLNGNDITNLKGSYRMAVDAAEKKLQDQLGREEETYREEIMAMLMHYCAKFFYNHSTCAEENEMALSMWVRIIHLDETERNSYIGRAKLFATRELSSHYFEKALQAGHGTQLAAKYIDDLEHLATLESDGNPTDQTKEKYPQQLLARYYGLCGNTEKAKNVIRAFVKLNIDLLSDDDPSNDWQGFMRLAAHFMFAGQDDNSLAAWSLIIPNQEDEDTHATKETNRLESTNKATKELEGPLKFSCDGKCGTIWTYANDMYVCRVCADVQFDESCLRKLQEGTLGLQVCSKNHEMLHVPKYDEDKLKNIGKGNVMVGQEVMAVEDWLQKIKQDWGLSTE</sequence>
<dbReference type="EMBL" id="MIKG01000003">
    <property type="protein sequence ID" value="RAO66470.1"/>
    <property type="molecule type" value="Genomic_DNA"/>
</dbReference>
<dbReference type="SUPFAM" id="SSF48452">
    <property type="entry name" value="TPR-like"/>
    <property type="match status" value="1"/>
</dbReference>
<dbReference type="Proteomes" id="UP000249363">
    <property type="component" value="Unassembled WGS sequence"/>
</dbReference>
<comment type="caution">
    <text evidence="5">The sequence shown here is derived from an EMBL/GenBank/DDBJ whole genome shotgun (WGS) entry which is preliminary data.</text>
</comment>
<dbReference type="OrthoDB" id="2913095at2759"/>
<feature type="domain" description="Nephrocystin 3-like N-terminal" evidence="4">
    <location>
        <begin position="285"/>
        <end position="469"/>
    </location>
</feature>
<dbReference type="Pfam" id="PF14559">
    <property type="entry name" value="TPR_19"/>
    <property type="match status" value="1"/>
</dbReference>
<dbReference type="InterPro" id="IPR027417">
    <property type="entry name" value="P-loop_NTPase"/>
</dbReference>
<dbReference type="InterPro" id="IPR056884">
    <property type="entry name" value="NPHP3-like_N"/>
</dbReference>
<dbReference type="GeneID" id="63791699"/>
<evidence type="ECO:0000259" key="3">
    <source>
        <dbReference type="Pfam" id="PF17109"/>
    </source>
</evidence>
<dbReference type="PANTHER" id="PTHR10039">
    <property type="entry name" value="AMELOGENIN"/>
    <property type="match status" value="1"/>
</dbReference>
<dbReference type="InterPro" id="IPR011990">
    <property type="entry name" value="TPR-like_helical_dom_sf"/>
</dbReference>
<proteinExistence type="predicted"/>
<dbReference type="Gene3D" id="1.25.40.10">
    <property type="entry name" value="Tetratricopeptide repeat domain"/>
    <property type="match status" value="1"/>
</dbReference>
<dbReference type="InterPro" id="IPR031350">
    <property type="entry name" value="Goodbye_dom"/>
</dbReference>
<name>A0A364KSD6_TALAM</name>
<evidence type="ECO:0000256" key="2">
    <source>
        <dbReference type="PROSITE-ProRule" id="PRU00339"/>
    </source>
</evidence>
<dbReference type="InterPro" id="IPR019734">
    <property type="entry name" value="TPR_rpt"/>
</dbReference>
<reference evidence="5 6" key="1">
    <citation type="journal article" date="2017" name="Biotechnol. Biofuels">
        <title>Differential beta-glucosidase expression as a function of carbon source availability in Talaromyces amestolkiae: a genomic and proteomic approach.</title>
        <authorList>
            <person name="de Eugenio L.I."/>
            <person name="Mendez-Liter J.A."/>
            <person name="Nieto-Dominguez M."/>
            <person name="Alonso L."/>
            <person name="Gil-Munoz J."/>
            <person name="Barriuso J."/>
            <person name="Prieto A."/>
            <person name="Martinez M.J."/>
        </authorList>
    </citation>
    <scope>NUCLEOTIDE SEQUENCE [LARGE SCALE GENOMIC DNA]</scope>
    <source>
        <strain evidence="5 6">CIB</strain>
    </source>
</reference>
<dbReference type="Pfam" id="PF24883">
    <property type="entry name" value="NPHP3_N"/>
    <property type="match status" value="1"/>
</dbReference>
<feature type="domain" description="Fungal STAND N-terminal Goodbye" evidence="3">
    <location>
        <begin position="16"/>
        <end position="133"/>
    </location>
</feature>
<keyword evidence="2" id="KW-0802">TPR repeat</keyword>
<feature type="repeat" description="TPR" evidence="2">
    <location>
        <begin position="939"/>
        <end position="972"/>
    </location>
</feature>
<evidence type="ECO:0000256" key="1">
    <source>
        <dbReference type="ARBA" id="ARBA00022737"/>
    </source>
</evidence>
<evidence type="ECO:0000313" key="5">
    <source>
        <dbReference type="EMBL" id="RAO66470.1"/>
    </source>
</evidence>
<protein>
    <recommendedName>
        <fullName evidence="7">Fungal STAND N-terminal Goodbye domain-containing protein</fullName>
    </recommendedName>
</protein>
<dbReference type="RefSeq" id="XP_040730987.1">
    <property type="nucleotide sequence ID" value="XM_040874633.1"/>
</dbReference>
<keyword evidence="6" id="KW-1185">Reference proteome</keyword>